<sequence>MLFPSLFNTIIILTALIIIAVLCVIIKKLTPAAGVAAIVVGWFIFAGAGYVGELQLFTFFVLSVLATRHGRALKGKAHGEQRDAFQVFANGGVATIIAVIAMIDYNHTSLYTLMIAGSLAAAIADTLSSELGMVYGKRTFNILTFRKEPKGLDGVISIEGTLIGATGAFIIAAIYMWDRSLWIITLAGVGGNVIDSLLGATLERRGIIGNNVVNFLNTLTGALIAYLLF</sequence>
<keyword evidence="5 6" id="KW-0472">Membrane</keyword>
<dbReference type="InterPro" id="IPR002794">
    <property type="entry name" value="DUF92_TMEM19"/>
</dbReference>
<dbReference type="EMBL" id="QTJV01000001">
    <property type="protein sequence ID" value="RFM36769.1"/>
    <property type="molecule type" value="Genomic_DNA"/>
</dbReference>
<gene>
    <name evidence="7" type="ORF">DXN04_04520</name>
</gene>
<reference evidence="7 8" key="1">
    <citation type="submission" date="2018-08" db="EMBL/GenBank/DDBJ databases">
        <title>Chitinophaga sp. K20C18050901, a novel bacterium isolated from forest soil.</title>
        <authorList>
            <person name="Wang C."/>
        </authorList>
    </citation>
    <scope>NUCLEOTIDE SEQUENCE [LARGE SCALE GENOMIC DNA]</scope>
    <source>
        <strain evidence="7 8">K20C18050901</strain>
    </source>
</reference>
<keyword evidence="4 6" id="KW-1133">Transmembrane helix</keyword>
<evidence type="ECO:0000313" key="7">
    <source>
        <dbReference type="EMBL" id="RFM36769.1"/>
    </source>
</evidence>
<protein>
    <submittedName>
        <fullName evidence="7">DUF92 domain-containing protein</fullName>
    </submittedName>
</protein>
<dbReference type="AlphaFoldDB" id="A0A3E1P9B1"/>
<comment type="caution">
    <text evidence="7">The sequence shown here is derived from an EMBL/GenBank/DDBJ whole genome shotgun (WGS) entry which is preliminary data.</text>
</comment>
<comment type="similarity">
    <text evidence="2">Belongs to the TMEM19 family.</text>
</comment>
<dbReference type="GO" id="GO:0016020">
    <property type="term" value="C:membrane"/>
    <property type="evidence" value="ECO:0007669"/>
    <property type="project" value="UniProtKB-SubCell"/>
</dbReference>
<feature type="transmembrane region" description="Helical" evidence="6">
    <location>
        <begin position="6"/>
        <end position="25"/>
    </location>
</feature>
<feature type="transmembrane region" description="Helical" evidence="6">
    <location>
        <begin position="212"/>
        <end position="228"/>
    </location>
</feature>
<keyword evidence="3 6" id="KW-0812">Transmembrane</keyword>
<name>A0A3E1P9B1_9BACT</name>
<dbReference type="OrthoDB" id="9770047at2"/>
<evidence type="ECO:0000256" key="6">
    <source>
        <dbReference type="SAM" id="Phobius"/>
    </source>
</evidence>
<feature type="transmembrane region" description="Helical" evidence="6">
    <location>
        <begin position="181"/>
        <end position="200"/>
    </location>
</feature>
<evidence type="ECO:0000256" key="1">
    <source>
        <dbReference type="ARBA" id="ARBA00004141"/>
    </source>
</evidence>
<dbReference type="PANTHER" id="PTHR13353:SF5">
    <property type="entry name" value="TRANSMEMBRANE PROTEIN 19"/>
    <property type="match status" value="1"/>
</dbReference>
<dbReference type="PANTHER" id="PTHR13353">
    <property type="entry name" value="TRANSMEMBRANE PROTEIN 19"/>
    <property type="match status" value="1"/>
</dbReference>
<accession>A0A3E1P9B1</accession>
<dbReference type="Proteomes" id="UP000261174">
    <property type="component" value="Unassembled WGS sequence"/>
</dbReference>
<evidence type="ECO:0000256" key="3">
    <source>
        <dbReference type="ARBA" id="ARBA00022692"/>
    </source>
</evidence>
<feature type="transmembrane region" description="Helical" evidence="6">
    <location>
        <begin position="155"/>
        <end position="175"/>
    </location>
</feature>
<evidence type="ECO:0000256" key="2">
    <source>
        <dbReference type="ARBA" id="ARBA00009012"/>
    </source>
</evidence>
<comment type="subcellular location">
    <subcellularLocation>
        <location evidence="1">Membrane</location>
        <topology evidence="1">Multi-pass membrane protein</topology>
    </subcellularLocation>
</comment>
<evidence type="ECO:0000313" key="8">
    <source>
        <dbReference type="Proteomes" id="UP000261174"/>
    </source>
</evidence>
<evidence type="ECO:0000256" key="4">
    <source>
        <dbReference type="ARBA" id="ARBA00022989"/>
    </source>
</evidence>
<dbReference type="RefSeq" id="WP_116852089.1">
    <property type="nucleotide sequence ID" value="NZ_QTJV01000001.1"/>
</dbReference>
<proteinExistence type="inferred from homology"/>
<dbReference type="Pfam" id="PF01940">
    <property type="entry name" value="DUF92"/>
    <property type="match status" value="1"/>
</dbReference>
<organism evidence="7 8">
    <name type="scientific">Chitinophaga silvisoli</name>
    <dbReference type="NCBI Taxonomy" id="2291814"/>
    <lineage>
        <taxon>Bacteria</taxon>
        <taxon>Pseudomonadati</taxon>
        <taxon>Bacteroidota</taxon>
        <taxon>Chitinophagia</taxon>
        <taxon>Chitinophagales</taxon>
        <taxon>Chitinophagaceae</taxon>
        <taxon>Chitinophaga</taxon>
    </lineage>
</organism>
<keyword evidence="8" id="KW-1185">Reference proteome</keyword>
<feature type="transmembrane region" description="Helical" evidence="6">
    <location>
        <begin position="85"/>
        <end position="103"/>
    </location>
</feature>
<evidence type="ECO:0000256" key="5">
    <source>
        <dbReference type="ARBA" id="ARBA00023136"/>
    </source>
</evidence>
<feature type="transmembrane region" description="Helical" evidence="6">
    <location>
        <begin position="109"/>
        <end position="134"/>
    </location>
</feature>